<evidence type="ECO:0000256" key="5">
    <source>
        <dbReference type="ARBA" id="ARBA00023239"/>
    </source>
</evidence>
<evidence type="ECO:0000313" key="8">
    <source>
        <dbReference type="EMBL" id="SIT10702.1"/>
    </source>
</evidence>
<keyword evidence="3 7" id="KW-1133">Transmembrane helix</keyword>
<dbReference type="PANTHER" id="PTHR30518">
    <property type="entry name" value="ENDOLYTIC MUREIN TRANSGLYCOSYLASE"/>
    <property type="match status" value="1"/>
</dbReference>
<keyword evidence="6 7" id="KW-0961">Cell wall biogenesis/degradation</keyword>
<dbReference type="STRING" id="619304.SAMN05421760_11564"/>
<proteinExistence type="inferred from homology"/>
<reference evidence="9" key="1">
    <citation type="submission" date="2017-01" db="EMBL/GenBank/DDBJ databases">
        <authorList>
            <person name="Varghese N."/>
            <person name="Submissions S."/>
        </authorList>
    </citation>
    <scope>NUCLEOTIDE SEQUENCE [LARGE SCALE GENOMIC DNA]</scope>
    <source>
        <strain evidence="9">DSM 22306</strain>
    </source>
</reference>
<evidence type="ECO:0000313" key="9">
    <source>
        <dbReference type="Proteomes" id="UP000185999"/>
    </source>
</evidence>
<dbReference type="HAMAP" id="MF_02065">
    <property type="entry name" value="MltG"/>
    <property type="match status" value="1"/>
</dbReference>
<dbReference type="GO" id="GO:0008932">
    <property type="term" value="F:lytic endotransglycosylase activity"/>
    <property type="evidence" value="ECO:0007669"/>
    <property type="project" value="UniProtKB-UniRule"/>
</dbReference>
<dbReference type="GO" id="GO:0009252">
    <property type="term" value="P:peptidoglycan biosynthetic process"/>
    <property type="evidence" value="ECO:0007669"/>
    <property type="project" value="UniProtKB-UniRule"/>
</dbReference>
<keyword evidence="7" id="KW-0997">Cell inner membrane</keyword>
<dbReference type="Pfam" id="PF02618">
    <property type="entry name" value="YceG"/>
    <property type="match status" value="1"/>
</dbReference>
<dbReference type="Gene3D" id="3.30.1490.480">
    <property type="entry name" value="Endolytic murein transglycosylase"/>
    <property type="match status" value="1"/>
</dbReference>
<evidence type="ECO:0000256" key="4">
    <source>
        <dbReference type="ARBA" id="ARBA00023136"/>
    </source>
</evidence>
<comment type="function">
    <text evidence="7">Functions as a peptidoglycan terminase that cleaves nascent peptidoglycan strands endolytically to terminate their elongation.</text>
</comment>
<protein>
    <recommendedName>
        <fullName evidence="7">Endolytic murein transglycosylase</fullName>
        <ecNumber evidence="7">4.2.2.29</ecNumber>
    </recommendedName>
    <alternativeName>
        <fullName evidence="7">Peptidoglycan lytic transglycosylase</fullName>
    </alternativeName>
    <alternativeName>
        <fullName evidence="7">Peptidoglycan polymerization terminase</fullName>
    </alternativeName>
</protein>
<dbReference type="AlphaFoldDB" id="A0A1N7PJD8"/>
<dbReference type="EMBL" id="FTOE01000015">
    <property type="protein sequence ID" value="SIT10702.1"/>
    <property type="molecule type" value="Genomic_DNA"/>
</dbReference>
<keyword evidence="2 7" id="KW-0812">Transmembrane</keyword>
<dbReference type="RefSeq" id="WP_076496137.1">
    <property type="nucleotide sequence ID" value="NZ_FTOE01000015.1"/>
</dbReference>
<keyword evidence="1 7" id="KW-1003">Cell membrane</keyword>
<dbReference type="NCBIfam" id="TIGR00247">
    <property type="entry name" value="endolytic transglycosylase MltG"/>
    <property type="match status" value="1"/>
</dbReference>
<feature type="site" description="Important for catalytic activity" evidence="7">
    <location>
        <position position="219"/>
    </location>
</feature>
<comment type="similarity">
    <text evidence="7">Belongs to the transglycosylase MltG family.</text>
</comment>
<dbReference type="Proteomes" id="UP000185999">
    <property type="component" value="Unassembled WGS sequence"/>
</dbReference>
<keyword evidence="4 7" id="KW-0472">Membrane</keyword>
<sequence>MKRLLVVFFIMLSVGTAALAWLWQDMHRYMETPLFLDKNIPSFVVSKGTSFNALSGQLEKAVVITNPLYFTIYVRMNKLGGQIKAGEYFINKDFTPSELLTTLIEGKGVQHSITIVEGTVFKQLRSVLAAHADVVKQTLADKSDQEILAAIGADELHPEGLFLAETFQVERNSTDLELLQRSYKAMQQVLDQYWQQRDQTLPYKTPYEALIMASIVEKETAVAEERPLIAGVFIKRLTIGMRLQTDPTVIYGIGDDYQGNITRKDLRTPSPYNTYTITGLPPTPIAMVGREAIHAALNPDIGKALYFVAKGDGRHQFSPSLIAHNKAVRQYQLKRKQQYRSTPEP</sequence>
<gene>
    <name evidence="7" type="primary">mltG</name>
    <name evidence="8" type="ORF">SAMN05421760_11564</name>
</gene>
<evidence type="ECO:0000256" key="7">
    <source>
        <dbReference type="HAMAP-Rule" id="MF_02065"/>
    </source>
</evidence>
<evidence type="ECO:0000256" key="2">
    <source>
        <dbReference type="ARBA" id="ARBA00022692"/>
    </source>
</evidence>
<dbReference type="GO" id="GO:0071555">
    <property type="term" value="P:cell wall organization"/>
    <property type="evidence" value="ECO:0007669"/>
    <property type="project" value="UniProtKB-KW"/>
</dbReference>
<evidence type="ECO:0000256" key="1">
    <source>
        <dbReference type="ARBA" id="ARBA00022475"/>
    </source>
</evidence>
<keyword evidence="5 7" id="KW-0456">Lyase</keyword>
<name>A0A1N7PJD8_9GAMM</name>
<dbReference type="EC" id="4.2.2.29" evidence="7"/>
<dbReference type="InterPro" id="IPR003770">
    <property type="entry name" value="MLTG-like"/>
</dbReference>
<dbReference type="PANTHER" id="PTHR30518:SF2">
    <property type="entry name" value="ENDOLYTIC MUREIN TRANSGLYCOSYLASE"/>
    <property type="match status" value="1"/>
</dbReference>
<keyword evidence="9" id="KW-1185">Reference proteome</keyword>
<dbReference type="CDD" id="cd08010">
    <property type="entry name" value="MltG_like"/>
    <property type="match status" value="1"/>
</dbReference>
<organism evidence="8 9">
    <name type="scientific">Neptunomonas antarctica</name>
    <dbReference type="NCBI Taxonomy" id="619304"/>
    <lineage>
        <taxon>Bacteria</taxon>
        <taxon>Pseudomonadati</taxon>
        <taxon>Pseudomonadota</taxon>
        <taxon>Gammaproteobacteria</taxon>
        <taxon>Oceanospirillales</taxon>
        <taxon>Oceanospirillaceae</taxon>
        <taxon>Neptunomonas</taxon>
    </lineage>
</organism>
<evidence type="ECO:0000256" key="6">
    <source>
        <dbReference type="ARBA" id="ARBA00023316"/>
    </source>
</evidence>
<evidence type="ECO:0000256" key="3">
    <source>
        <dbReference type="ARBA" id="ARBA00022989"/>
    </source>
</evidence>
<dbReference type="Gene3D" id="3.30.160.60">
    <property type="entry name" value="Classic Zinc Finger"/>
    <property type="match status" value="1"/>
</dbReference>
<dbReference type="GO" id="GO:0005886">
    <property type="term" value="C:plasma membrane"/>
    <property type="evidence" value="ECO:0007669"/>
    <property type="project" value="UniProtKB-UniRule"/>
</dbReference>
<comment type="catalytic activity">
    <reaction evidence="7">
        <text>a peptidoglycan chain = a peptidoglycan chain with N-acetyl-1,6-anhydromuramyl-[peptide] at the reducing end + a peptidoglycan chain with N-acetylglucosamine at the non-reducing end.</text>
        <dbReference type="EC" id="4.2.2.29"/>
    </reaction>
</comment>
<accession>A0A1N7PJD8</accession>